<dbReference type="Proteomes" id="UP000626109">
    <property type="component" value="Unassembled WGS sequence"/>
</dbReference>
<dbReference type="EMBL" id="CAJNNW010002177">
    <property type="protein sequence ID" value="CAE8643885.1"/>
    <property type="molecule type" value="Genomic_DNA"/>
</dbReference>
<sequence length="162" mass="17610">MEEVFARPPVAPFAGPTAVARMAMTKSWPRDSDGLAWHKSALPSLPVLQDLAHTWQSSWKIEPQVGSSVSDGGSDPEEVCLLKLLDCLISEAGSVPDPLLDVACFALMKLKAASIVAEASSMQDLRLRKMELIAQAARKGFGSICYLLADRRTQLDSRRDEA</sequence>
<gene>
    <name evidence="1" type="ORF">PGLA2088_LOCUS2622</name>
</gene>
<protein>
    <submittedName>
        <fullName evidence="1">Uncharacterized protein</fullName>
    </submittedName>
</protein>
<comment type="caution">
    <text evidence="1">The sequence shown here is derived from an EMBL/GenBank/DDBJ whole genome shotgun (WGS) entry which is preliminary data.</text>
</comment>
<evidence type="ECO:0000313" key="1">
    <source>
        <dbReference type="EMBL" id="CAE8643885.1"/>
    </source>
</evidence>
<accession>A0A813I1N0</accession>
<evidence type="ECO:0000313" key="2">
    <source>
        <dbReference type="Proteomes" id="UP000626109"/>
    </source>
</evidence>
<organism evidence="1 2">
    <name type="scientific">Polarella glacialis</name>
    <name type="common">Dinoflagellate</name>
    <dbReference type="NCBI Taxonomy" id="89957"/>
    <lineage>
        <taxon>Eukaryota</taxon>
        <taxon>Sar</taxon>
        <taxon>Alveolata</taxon>
        <taxon>Dinophyceae</taxon>
        <taxon>Suessiales</taxon>
        <taxon>Suessiaceae</taxon>
        <taxon>Polarella</taxon>
    </lineage>
</organism>
<dbReference type="AlphaFoldDB" id="A0A813I1N0"/>
<name>A0A813I1N0_POLGL</name>
<proteinExistence type="predicted"/>
<reference evidence="1" key="1">
    <citation type="submission" date="2021-02" db="EMBL/GenBank/DDBJ databases">
        <authorList>
            <person name="Dougan E. K."/>
            <person name="Rhodes N."/>
            <person name="Thang M."/>
            <person name="Chan C."/>
        </authorList>
    </citation>
    <scope>NUCLEOTIDE SEQUENCE</scope>
</reference>